<evidence type="ECO:0000256" key="2">
    <source>
        <dbReference type="ARBA" id="ARBA00022630"/>
    </source>
</evidence>
<dbReference type="RefSeq" id="WP_101359286.1">
    <property type="nucleotide sequence ID" value="NZ_NKXO01000033.1"/>
</dbReference>
<evidence type="ECO:0000259" key="10">
    <source>
        <dbReference type="PROSITE" id="PS51384"/>
    </source>
</evidence>
<keyword evidence="7" id="KW-0408">Iron</keyword>
<evidence type="ECO:0000313" key="12">
    <source>
        <dbReference type="Proteomes" id="UP000233387"/>
    </source>
</evidence>
<gene>
    <name evidence="11" type="ORF">Rain11_2021</name>
</gene>
<dbReference type="Gene3D" id="3.40.50.80">
    <property type="entry name" value="Nucleotide-binding domain of ferredoxin-NADP reductase (FNR) module"/>
    <property type="match status" value="1"/>
</dbReference>
<dbReference type="InterPro" id="IPR036010">
    <property type="entry name" value="2Fe-2S_ferredoxin-like_sf"/>
</dbReference>
<dbReference type="GO" id="GO:0046872">
    <property type="term" value="F:metal ion binding"/>
    <property type="evidence" value="ECO:0007669"/>
    <property type="project" value="UniProtKB-KW"/>
</dbReference>
<accession>A0A2N3IB11</accession>
<dbReference type="InterPro" id="IPR001433">
    <property type="entry name" value="OxRdtase_FAD/NAD-bd"/>
</dbReference>
<keyword evidence="3" id="KW-0001">2Fe-2S</keyword>
<dbReference type="Pfam" id="PF00175">
    <property type="entry name" value="NAD_binding_1"/>
    <property type="match status" value="1"/>
</dbReference>
<dbReference type="InterPro" id="IPR017927">
    <property type="entry name" value="FAD-bd_FR_type"/>
</dbReference>
<keyword evidence="2" id="KW-0285">Flavoprotein</keyword>
<dbReference type="GO" id="GO:0051537">
    <property type="term" value="F:2 iron, 2 sulfur cluster binding"/>
    <property type="evidence" value="ECO:0007669"/>
    <property type="project" value="UniProtKB-KW"/>
</dbReference>
<dbReference type="PANTHER" id="PTHR47354">
    <property type="entry name" value="NADH OXIDOREDUCTASE HCR"/>
    <property type="match status" value="1"/>
</dbReference>
<dbReference type="InterPro" id="IPR039261">
    <property type="entry name" value="FNR_nucleotide-bd"/>
</dbReference>
<evidence type="ECO:0000313" key="11">
    <source>
        <dbReference type="EMBL" id="PKQ67468.1"/>
    </source>
</evidence>
<dbReference type="InterPro" id="IPR001709">
    <property type="entry name" value="Flavoprot_Pyr_Nucl_cyt_Rdtase"/>
</dbReference>
<dbReference type="InterPro" id="IPR008333">
    <property type="entry name" value="Cbr1-like_FAD-bd_dom"/>
</dbReference>
<dbReference type="InterPro" id="IPR006058">
    <property type="entry name" value="2Fe2S_fd_BS"/>
</dbReference>
<dbReference type="EMBL" id="NKXO01000033">
    <property type="protein sequence ID" value="PKQ67468.1"/>
    <property type="molecule type" value="Genomic_DNA"/>
</dbReference>
<dbReference type="SUPFAM" id="SSF63380">
    <property type="entry name" value="Riboflavin synthase domain-like"/>
    <property type="match status" value="1"/>
</dbReference>
<dbReference type="CDD" id="cd06214">
    <property type="entry name" value="PA_degradation_oxidoreductase_like"/>
    <property type="match status" value="1"/>
</dbReference>
<keyword evidence="8" id="KW-0411">Iron-sulfur</keyword>
<dbReference type="OrthoDB" id="9789468at2"/>
<evidence type="ECO:0000256" key="8">
    <source>
        <dbReference type="ARBA" id="ARBA00023014"/>
    </source>
</evidence>
<evidence type="ECO:0000256" key="1">
    <source>
        <dbReference type="ARBA" id="ARBA00001974"/>
    </source>
</evidence>
<evidence type="ECO:0000259" key="9">
    <source>
        <dbReference type="PROSITE" id="PS51085"/>
    </source>
</evidence>
<evidence type="ECO:0000256" key="3">
    <source>
        <dbReference type="ARBA" id="ARBA00022714"/>
    </source>
</evidence>
<sequence length="349" mass="38929">MKKYQLKVQEIIHETSDTISVVFENISPEPISYKAGQFLTLNLHFGNDTIRRAYSLASSPFTDKNLKIGIKRIKDGKISNLLNDSLQVGDILESLEPMGVFTPDIKPENALQYVFWAGGSGITPIISMVKSILHVEPKSRILLVYASRNEESIIFRQELNRLEAQNSDRLRILHVLSQPLNCWKGLTGRLDKNKVETILAEIPNNLPLSQWMCGPAGMMQTIEEVCKEKNLALPKKESFTASIEESAQRKIEESGNKMVERAVTVKYDGETYHFKVAPHQSILDAALALDIDLPYSCQSGLCTACMGKCVSGKVMMTEDDCLTEQEIKDGVVLTCVAHPLSDDVVIEID</sequence>
<name>A0A2N3IB11_9BACT</name>
<dbReference type="Gene3D" id="3.10.20.30">
    <property type="match status" value="1"/>
</dbReference>
<dbReference type="PROSITE" id="PS51384">
    <property type="entry name" value="FAD_FR"/>
    <property type="match status" value="1"/>
</dbReference>
<dbReference type="InterPro" id="IPR001041">
    <property type="entry name" value="2Fe-2S_ferredoxin-type"/>
</dbReference>
<proteinExistence type="predicted"/>
<dbReference type="Pfam" id="PF00970">
    <property type="entry name" value="FAD_binding_6"/>
    <property type="match status" value="1"/>
</dbReference>
<dbReference type="CDD" id="cd00207">
    <property type="entry name" value="fer2"/>
    <property type="match status" value="1"/>
</dbReference>
<reference evidence="11 12" key="1">
    <citation type="submission" date="2017-06" db="EMBL/GenBank/DDBJ databases">
        <title>Raineya orbicola gen. nov., sp. nov. a slightly thermophilic bacterium of the phylum Bacteroidetes and the description of Raineyaceae fam. nov.</title>
        <authorList>
            <person name="Albuquerque L."/>
            <person name="Polonia A.R.M."/>
            <person name="Barroso C."/>
            <person name="Froufe H.J.C."/>
            <person name="Lage O."/>
            <person name="Lobo-Da-Cunha A."/>
            <person name="Egas C."/>
            <person name="Da Costa M.S."/>
        </authorList>
    </citation>
    <scope>NUCLEOTIDE SEQUENCE [LARGE SCALE GENOMIC DNA]</scope>
    <source>
        <strain evidence="11 12">SPSPC-11</strain>
    </source>
</reference>
<keyword evidence="4" id="KW-0479">Metal-binding</keyword>
<comment type="caution">
    <text evidence="11">The sequence shown here is derived from an EMBL/GenBank/DDBJ whole genome shotgun (WGS) entry which is preliminary data.</text>
</comment>
<feature type="domain" description="FAD-binding FR-type" evidence="10">
    <location>
        <begin position="1"/>
        <end position="104"/>
    </location>
</feature>
<dbReference type="InterPro" id="IPR017938">
    <property type="entry name" value="Riboflavin_synthase-like_b-brl"/>
</dbReference>
<dbReference type="Gene3D" id="2.40.30.10">
    <property type="entry name" value="Translation factors"/>
    <property type="match status" value="1"/>
</dbReference>
<feature type="domain" description="2Fe-2S ferredoxin-type" evidence="9">
    <location>
        <begin position="261"/>
        <end position="349"/>
    </location>
</feature>
<dbReference type="SUPFAM" id="SSF54292">
    <property type="entry name" value="2Fe-2S ferredoxin-like"/>
    <property type="match status" value="1"/>
</dbReference>
<keyword evidence="5" id="KW-0274">FAD</keyword>
<organism evidence="11 12">
    <name type="scientific">Raineya orbicola</name>
    <dbReference type="NCBI Taxonomy" id="2016530"/>
    <lineage>
        <taxon>Bacteria</taxon>
        <taxon>Pseudomonadati</taxon>
        <taxon>Bacteroidota</taxon>
        <taxon>Cytophagia</taxon>
        <taxon>Cytophagales</taxon>
        <taxon>Raineyaceae</taxon>
        <taxon>Raineya</taxon>
    </lineage>
</organism>
<keyword evidence="6" id="KW-0560">Oxidoreductase</keyword>
<evidence type="ECO:0000256" key="4">
    <source>
        <dbReference type="ARBA" id="ARBA00022723"/>
    </source>
</evidence>
<dbReference type="Pfam" id="PF00111">
    <property type="entry name" value="Fer2"/>
    <property type="match status" value="1"/>
</dbReference>
<evidence type="ECO:0000256" key="7">
    <source>
        <dbReference type="ARBA" id="ARBA00023004"/>
    </source>
</evidence>
<protein>
    <submittedName>
        <fullName evidence="11">Flavodoxin reductase family 1</fullName>
    </submittedName>
</protein>
<evidence type="ECO:0000256" key="6">
    <source>
        <dbReference type="ARBA" id="ARBA00023002"/>
    </source>
</evidence>
<dbReference type="GO" id="GO:0016491">
    <property type="term" value="F:oxidoreductase activity"/>
    <property type="evidence" value="ECO:0007669"/>
    <property type="project" value="UniProtKB-KW"/>
</dbReference>
<keyword evidence="12" id="KW-1185">Reference proteome</keyword>
<comment type="cofactor">
    <cofactor evidence="1">
        <name>FAD</name>
        <dbReference type="ChEBI" id="CHEBI:57692"/>
    </cofactor>
</comment>
<dbReference type="GO" id="GO:0050660">
    <property type="term" value="F:flavin adenine dinucleotide binding"/>
    <property type="evidence" value="ECO:0007669"/>
    <property type="project" value="TreeGrafter"/>
</dbReference>
<dbReference type="PROSITE" id="PS00197">
    <property type="entry name" value="2FE2S_FER_1"/>
    <property type="match status" value="1"/>
</dbReference>
<evidence type="ECO:0000256" key="5">
    <source>
        <dbReference type="ARBA" id="ARBA00022827"/>
    </source>
</evidence>
<dbReference type="InterPro" id="IPR012675">
    <property type="entry name" value="Beta-grasp_dom_sf"/>
</dbReference>
<dbReference type="PRINTS" id="PR00371">
    <property type="entry name" value="FPNCR"/>
</dbReference>
<dbReference type="InterPro" id="IPR050415">
    <property type="entry name" value="MRET"/>
</dbReference>
<dbReference type="Proteomes" id="UP000233387">
    <property type="component" value="Unassembled WGS sequence"/>
</dbReference>
<dbReference type="PRINTS" id="PR00406">
    <property type="entry name" value="CYTB5RDTASE"/>
</dbReference>
<dbReference type="AlphaFoldDB" id="A0A2N3IB11"/>
<dbReference type="PANTHER" id="PTHR47354:SF8">
    <property type="entry name" value="1,2-PHENYLACETYL-COA EPOXIDASE, SUBUNIT E"/>
    <property type="match status" value="1"/>
</dbReference>
<dbReference type="SUPFAM" id="SSF52343">
    <property type="entry name" value="Ferredoxin reductase-like, C-terminal NADP-linked domain"/>
    <property type="match status" value="1"/>
</dbReference>
<dbReference type="PROSITE" id="PS51085">
    <property type="entry name" value="2FE2S_FER_2"/>
    <property type="match status" value="1"/>
</dbReference>